<dbReference type="Pfam" id="PF12585">
    <property type="entry name" value="DUF3759"/>
    <property type="match status" value="1"/>
</dbReference>
<comment type="caution">
    <text evidence="2">The sequence shown here is derived from an EMBL/GenBank/DDBJ whole genome shotgun (WGS) entry which is preliminary data.</text>
</comment>
<dbReference type="AlphaFoldDB" id="A0AAD6CL45"/>
<sequence>MSLATFVQGGEYETASSEVMNSDIQTELDANLVAKHLVYQAVLGYGKVCDKRGKPSSPEQAKQLMLVFTNAILEDMVTRGVKVNDQEETKREVEKMSEQVLKDSGEYQ</sequence>
<protein>
    <submittedName>
        <fullName evidence="2">Uncharacterized protein</fullName>
    </submittedName>
</protein>
<evidence type="ECO:0000313" key="2">
    <source>
        <dbReference type="EMBL" id="KAJ5524057.1"/>
    </source>
</evidence>
<proteinExistence type="predicted"/>
<gene>
    <name evidence="2" type="ORF">N7494_010707</name>
</gene>
<evidence type="ECO:0000313" key="3">
    <source>
        <dbReference type="Proteomes" id="UP001220324"/>
    </source>
</evidence>
<accession>A0AAD6CL45</accession>
<name>A0AAD6CL45_9EURO</name>
<organism evidence="2 3">
    <name type="scientific">Penicillium frequentans</name>
    <dbReference type="NCBI Taxonomy" id="3151616"/>
    <lineage>
        <taxon>Eukaryota</taxon>
        <taxon>Fungi</taxon>
        <taxon>Dikarya</taxon>
        <taxon>Ascomycota</taxon>
        <taxon>Pezizomycotina</taxon>
        <taxon>Eurotiomycetes</taxon>
        <taxon>Eurotiomycetidae</taxon>
        <taxon>Eurotiales</taxon>
        <taxon>Aspergillaceae</taxon>
        <taxon>Penicillium</taxon>
    </lineage>
</organism>
<feature type="region of interest" description="Disordered" evidence="1">
    <location>
        <begin position="85"/>
        <end position="108"/>
    </location>
</feature>
<dbReference type="EMBL" id="JAQIZZ010000008">
    <property type="protein sequence ID" value="KAJ5524057.1"/>
    <property type="molecule type" value="Genomic_DNA"/>
</dbReference>
<keyword evidence="3" id="KW-1185">Reference proteome</keyword>
<evidence type="ECO:0000256" key="1">
    <source>
        <dbReference type="SAM" id="MobiDB-lite"/>
    </source>
</evidence>
<dbReference type="InterPro" id="IPR022234">
    <property type="entry name" value="DUF3759"/>
</dbReference>
<dbReference type="Proteomes" id="UP001220324">
    <property type="component" value="Unassembled WGS sequence"/>
</dbReference>
<reference evidence="2 3" key="1">
    <citation type="journal article" date="2023" name="IMA Fungus">
        <title>Comparative genomic study of the Penicillium genus elucidates a diverse pangenome and 15 lateral gene transfer events.</title>
        <authorList>
            <person name="Petersen C."/>
            <person name="Sorensen T."/>
            <person name="Nielsen M.R."/>
            <person name="Sondergaard T.E."/>
            <person name="Sorensen J.L."/>
            <person name="Fitzpatrick D.A."/>
            <person name="Frisvad J.C."/>
            <person name="Nielsen K.L."/>
        </authorList>
    </citation>
    <scope>NUCLEOTIDE SEQUENCE [LARGE SCALE GENOMIC DNA]</scope>
    <source>
        <strain evidence="2 3">IBT 35679</strain>
    </source>
</reference>